<feature type="non-terminal residue" evidence="2">
    <location>
        <position position="1"/>
    </location>
</feature>
<dbReference type="EMBL" id="KB741250">
    <property type="protein sequence ID" value="ENN71902.1"/>
    <property type="molecule type" value="Genomic_DNA"/>
</dbReference>
<proteinExistence type="predicted"/>
<dbReference type="AlphaFoldDB" id="N6U047"/>
<sequence length="236" mass="24413">VFASGSGGGLSGGGGLGNILSNIDLPGLLQGVNSFVKLIGAFCPPLSQDFVTVTTLDSLFASSRNVQMGGTASSSSSEIDDDTANTIAKRHVRVARETAAESAAADQEGAESAPQPEQDSNGVDDQDRNKRYSPFGASDDGHEGAGSGNFLFDIIRLVAGSGATEESDDHEAGGVAELDVQKSTDGHTEGIPGPITRLFVIANRGLANLVQDLILRLAQTSERLVNFKARLITALI</sequence>
<protein>
    <submittedName>
        <fullName evidence="2">Uncharacterized protein</fullName>
    </submittedName>
</protein>
<dbReference type="HOGENOM" id="CLU_1177933_0_0_1"/>
<gene>
    <name evidence="2" type="ORF">YQE_11439</name>
</gene>
<name>N6U047_DENPD</name>
<organism evidence="2">
    <name type="scientific">Dendroctonus ponderosae</name>
    <name type="common">Mountain pine beetle</name>
    <dbReference type="NCBI Taxonomy" id="77166"/>
    <lineage>
        <taxon>Eukaryota</taxon>
        <taxon>Metazoa</taxon>
        <taxon>Ecdysozoa</taxon>
        <taxon>Arthropoda</taxon>
        <taxon>Hexapoda</taxon>
        <taxon>Insecta</taxon>
        <taxon>Pterygota</taxon>
        <taxon>Neoptera</taxon>
        <taxon>Endopterygota</taxon>
        <taxon>Coleoptera</taxon>
        <taxon>Polyphaga</taxon>
        <taxon>Cucujiformia</taxon>
        <taxon>Curculionidae</taxon>
        <taxon>Scolytinae</taxon>
        <taxon>Dendroctonus</taxon>
    </lineage>
</organism>
<evidence type="ECO:0000256" key="1">
    <source>
        <dbReference type="SAM" id="MobiDB-lite"/>
    </source>
</evidence>
<feature type="region of interest" description="Disordered" evidence="1">
    <location>
        <begin position="96"/>
        <end position="144"/>
    </location>
</feature>
<reference evidence="2" key="1">
    <citation type="journal article" date="2013" name="Genome Biol.">
        <title>Draft genome of the mountain pine beetle, Dendroctonus ponderosae Hopkins, a major forest pest.</title>
        <authorList>
            <person name="Keeling C.I."/>
            <person name="Yuen M.M."/>
            <person name="Liao N.Y."/>
            <person name="Docking T.R."/>
            <person name="Chan S.K."/>
            <person name="Taylor G.A."/>
            <person name="Palmquist D.L."/>
            <person name="Jackman S.D."/>
            <person name="Nguyen A."/>
            <person name="Li M."/>
            <person name="Henderson H."/>
            <person name="Janes J.K."/>
            <person name="Zhao Y."/>
            <person name="Pandoh P."/>
            <person name="Moore R."/>
            <person name="Sperling F.A."/>
            <person name="Huber D.P."/>
            <person name="Birol I."/>
            <person name="Jones S.J."/>
            <person name="Bohlmann J."/>
        </authorList>
    </citation>
    <scope>NUCLEOTIDE SEQUENCE</scope>
</reference>
<accession>N6U047</accession>
<feature type="compositionally biased region" description="Low complexity" evidence="1">
    <location>
        <begin position="100"/>
        <end position="113"/>
    </location>
</feature>
<dbReference type="OMA" id="HTEGIPG"/>
<dbReference type="OrthoDB" id="8192083at2759"/>
<evidence type="ECO:0000313" key="2">
    <source>
        <dbReference type="EMBL" id="ENN71902.1"/>
    </source>
</evidence>